<feature type="compositionally biased region" description="Gly residues" evidence="20">
    <location>
        <begin position="439"/>
        <end position="448"/>
    </location>
</feature>
<evidence type="ECO:0000256" key="4">
    <source>
        <dbReference type="ARBA" id="ARBA00022692"/>
    </source>
</evidence>
<protein>
    <submittedName>
        <fullName evidence="23">Cannabinoid receptor 1</fullName>
    </submittedName>
</protein>
<feature type="domain" description="G-protein coupled receptors family 1 profile" evidence="22">
    <location>
        <begin position="133"/>
        <end position="397"/>
    </location>
</feature>
<keyword evidence="10 21" id="KW-0472">Membrane</keyword>
<evidence type="ECO:0000256" key="20">
    <source>
        <dbReference type="SAM" id="MobiDB-lite"/>
    </source>
</evidence>
<organism evidence="23 24">
    <name type="scientific">Mastacembelus armatus</name>
    <name type="common">zig-zag eel</name>
    <dbReference type="NCBI Taxonomy" id="205130"/>
    <lineage>
        <taxon>Eukaryota</taxon>
        <taxon>Metazoa</taxon>
        <taxon>Chordata</taxon>
        <taxon>Craniata</taxon>
        <taxon>Vertebrata</taxon>
        <taxon>Euteleostomi</taxon>
        <taxon>Actinopterygii</taxon>
        <taxon>Neopterygii</taxon>
        <taxon>Teleostei</taxon>
        <taxon>Neoteleostei</taxon>
        <taxon>Acanthomorphata</taxon>
        <taxon>Anabantaria</taxon>
        <taxon>Synbranchiformes</taxon>
        <taxon>Mastacembelidae</taxon>
        <taxon>Mastacembelus</taxon>
    </lineage>
</organism>
<reference evidence="23" key="2">
    <citation type="submission" date="2025-09" db="UniProtKB">
        <authorList>
            <consortium name="Ensembl"/>
        </authorList>
    </citation>
    <scope>IDENTIFICATION</scope>
</reference>
<feature type="transmembrane region" description="Helical" evidence="21">
    <location>
        <begin position="117"/>
        <end position="141"/>
    </location>
</feature>
<dbReference type="PROSITE" id="PS00237">
    <property type="entry name" value="G_PROTEIN_RECEP_F1_1"/>
    <property type="match status" value="1"/>
</dbReference>
<dbReference type="PANTHER" id="PTHR22750">
    <property type="entry name" value="G-PROTEIN COUPLED RECEPTOR"/>
    <property type="match status" value="1"/>
</dbReference>
<evidence type="ECO:0000256" key="17">
    <source>
        <dbReference type="ARBA" id="ARBA00034106"/>
    </source>
</evidence>
<dbReference type="GO" id="GO:0005886">
    <property type="term" value="C:plasma membrane"/>
    <property type="evidence" value="ECO:0007669"/>
    <property type="project" value="UniProtKB-SubCell"/>
</dbReference>
<keyword evidence="24" id="KW-1185">Reference proteome</keyword>
<dbReference type="Gene3D" id="1.20.1070.10">
    <property type="entry name" value="Rhodopsin 7-helix transmembrane proteins"/>
    <property type="match status" value="1"/>
</dbReference>
<feature type="compositionally biased region" description="Polar residues" evidence="20">
    <location>
        <begin position="425"/>
        <end position="437"/>
    </location>
</feature>
<feature type="transmembrane region" description="Helical" evidence="21">
    <location>
        <begin position="345"/>
        <end position="365"/>
    </location>
</feature>
<dbReference type="AlphaFoldDB" id="A0A7N8XD73"/>
<feature type="transmembrane region" description="Helical" evidence="21">
    <location>
        <begin position="377"/>
        <end position="399"/>
    </location>
</feature>
<feature type="transmembrane region" description="Helical" evidence="21">
    <location>
        <begin position="275"/>
        <end position="299"/>
    </location>
</feature>
<dbReference type="Pfam" id="PF00001">
    <property type="entry name" value="7tm_1"/>
    <property type="match status" value="1"/>
</dbReference>
<dbReference type="PRINTS" id="PR00237">
    <property type="entry name" value="GPCRRHODOPSN"/>
</dbReference>
<evidence type="ECO:0000256" key="15">
    <source>
        <dbReference type="ARBA" id="ARBA00023273"/>
    </source>
</evidence>
<evidence type="ECO:0000256" key="8">
    <source>
        <dbReference type="ARBA" id="ARBA00023040"/>
    </source>
</evidence>
<keyword evidence="13" id="KW-0325">Glycoprotein</keyword>
<dbReference type="GeneTree" id="ENSGT01140000282530"/>
<sequence length="471" mass="51786">MKHRIASTTISALTTGFQYLGSNDASYDDPSTGSTLIKNGFHFEKSHSASISNSFPGLIPGNKEVIYSGLSPIFPTNISDFLQGNGTSEEGTGAAQCGENFVDNLECFMILTPGQQLAIAILALTLGTFTVLENLVVLCVILHSQTLRSRPSYHFIGSLAVADLIGSIIFVYSFLDFHVLHRKDSPNIFLFKLAGVTASFTASVGSLFLTAIDRYISIHRPLAYKRIVTKTKAVIAFSMMWTISIVISLLPLLGWNCKQLNSVCSGIFPLIDQKYLMFWIGMTSILVLFIIYAYMFILWKSHHHAVRMLSRSSQRSVIVYTAEGTKVQTVKPDQARMDLRLAKTLVLILVALIICWGPLLAIMVYDLFGKINDFIKTVFAFCSMLCLLNSTVNPVIYAMRSKDLRRAFLNICRMCQRATLPLDNSAESDWNSRSMRSTAGGGGKDGAGCGKTQVKVAQVIISGETSSAQQV</sequence>
<feature type="transmembrane region" description="Helical" evidence="21">
    <location>
        <begin position="233"/>
        <end position="255"/>
    </location>
</feature>
<dbReference type="GO" id="GO:0098793">
    <property type="term" value="C:presynapse"/>
    <property type="evidence" value="ECO:0007669"/>
    <property type="project" value="UniProtKB-SubCell"/>
</dbReference>
<reference evidence="23" key="1">
    <citation type="submission" date="2025-08" db="UniProtKB">
        <authorList>
            <consortium name="Ensembl"/>
        </authorList>
    </citation>
    <scope>IDENTIFICATION</scope>
</reference>
<keyword evidence="7" id="KW-0770">Synapse</keyword>
<keyword evidence="6 21" id="KW-1133">Transmembrane helix</keyword>
<name>A0A7N8XD73_9TELE</name>
<evidence type="ECO:0000256" key="2">
    <source>
        <dbReference type="ARBA" id="ARBA00004651"/>
    </source>
</evidence>
<evidence type="ECO:0000256" key="3">
    <source>
        <dbReference type="ARBA" id="ARBA00022475"/>
    </source>
</evidence>
<dbReference type="InParanoid" id="A0A7N8XD73"/>
<evidence type="ECO:0000313" key="24">
    <source>
        <dbReference type="Proteomes" id="UP000261640"/>
    </source>
</evidence>
<keyword evidence="3" id="KW-1003">Cell membrane</keyword>
<dbReference type="InterPro" id="IPR017452">
    <property type="entry name" value="GPCR_Rhodpsn_7TM"/>
</dbReference>
<evidence type="ECO:0000256" key="11">
    <source>
        <dbReference type="ARBA" id="ARBA00023139"/>
    </source>
</evidence>
<dbReference type="GO" id="GO:0004949">
    <property type="term" value="F:cannabinoid receptor activity"/>
    <property type="evidence" value="ECO:0007669"/>
    <property type="project" value="InterPro"/>
</dbReference>
<evidence type="ECO:0000256" key="14">
    <source>
        <dbReference type="ARBA" id="ARBA00023224"/>
    </source>
</evidence>
<evidence type="ECO:0000259" key="22">
    <source>
        <dbReference type="PROSITE" id="PS50262"/>
    </source>
</evidence>
<keyword evidence="14 19" id="KW-0807">Transducer</keyword>
<dbReference type="PROSITE" id="PS50262">
    <property type="entry name" value="G_PROTEIN_RECEP_F1_2"/>
    <property type="match status" value="1"/>
</dbReference>
<comment type="subcellular location">
    <subcellularLocation>
        <location evidence="2">Cell membrane</location>
        <topology evidence="2">Multi-pass membrane protein</topology>
    </subcellularLocation>
    <subcellularLocation>
        <location evidence="1">Mitochondrion outer membrane</location>
    </subcellularLocation>
    <subcellularLocation>
        <location evidence="17">Presynapse</location>
    </subcellularLocation>
</comment>
<dbReference type="OrthoDB" id="5966748at2759"/>
<keyword evidence="4 19" id="KW-0812">Transmembrane</keyword>
<feature type="region of interest" description="Disordered" evidence="20">
    <location>
        <begin position="425"/>
        <end position="448"/>
    </location>
</feature>
<evidence type="ECO:0000256" key="6">
    <source>
        <dbReference type="ARBA" id="ARBA00022989"/>
    </source>
</evidence>
<dbReference type="Ensembl" id="ENSMAMT00000046329.1">
    <property type="protein sequence ID" value="ENSMAMP00000049319.1"/>
    <property type="gene ID" value="ENSMAMG00000027709.1"/>
</dbReference>
<dbReference type="SUPFAM" id="SSF81321">
    <property type="entry name" value="Family A G protein-coupled receptor-like"/>
    <property type="match status" value="1"/>
</dbReference>
<comment type="similarity">
    <text evidence="19">Belongs to the G-protein coupled receptor 1 family.</text>
</comment>
<dbReference type="FunFam" id="1.20.1070.10:FF:000072">
    <property type="entry name" value="Cannabinoid receptor 1"/>
    <property type="match status" value="1"/>
</dbReference>
<evidence type="ECO:0000313" key="23">
    <source>
        <dbReference type="Ensembl" id="ENSMAMP00000049319.1"/>
    </source>
</evidence>
<accession>A0A7N8XD73</accession>
<evidence type="ECO:0000256" key="19">
    <source>
        <dbReference type="RuleBase" id="RU000688"/>
    </source>
</evidence>
<dbReference type="SMART" id="SM01381">
    <property type="entry name" value="7TM_GPCR_Srsx"/>
    <property type="match status" value="1"/>
</dbReference>
<evidence type="ECO:0000256" key="13">
    <source>
        <dbReference type="ARBA" id="ARBA00023180"/>
    </source>
</evidence>
<comment type="function">
    <text evidence="18">G-protein coupled receptor for cannabinoids. Mediates many cannabinoid-induced effects in the central nervous system (CNS), as well as in peripheral tissues. Regulates cellular respiration and energy production in response to cannabinoids. Signaling typically involves reduction in cyclic AMP.</text>
</comment>
<dbReference type="InterPro" id="IPR000810">
    <property type="entry name" value="Canbinoid_rcpt_1"/>
</dbReference>
<evidence type="ECO:0000256" key="7">
    <source>
        <dbReference type="ARBA" id="ARBA00023018"/>
    </source>
</evidence>
<dbReference type="PRINTS" id="PR00522">
    <property type="entry name" value="CANABINOID1R"/>
</dbReference>
<keyword evidence="9" id="KW-0496">Mitochondrion</keyword>
<dbReference type="PRINTS" id="PR00362">
    <property type="entry name" value="CANNABINOIDR"/>
</dbReference>
<proteinExistence type="inferred from homology"/>
<dbReference type="Proteomes" id="UP000261640">
    <property type="component" value="Unplaced"/>
</dbReference>
<feature type="transmembrane region" description="Helical" evidence="21">
    <location>
        <begin position="153"/>
        <end position="175"/>
    </location>
</feature>
<evidence type="ECO:0000256" key="16">
    <source>
        <dbReference type="ARBA" id="ARBA00023288"/>
    </source>
</evidence>
<evidence type="ECO:0000256" key="18">
    <source>
        <dbReference type="ARBA" id="ARBA00054215"/>
    </source>
</evidence>
<dbReference type="InterPro" id="IPR002230">
    <property type="entry name" value="Cnbnoid_rcpt"/>
</dbReference>
<keyword evidence="8 19" id="KW-0297">G-protein coupled receptor</keyword>
<feature type="transmembrane region" description="Helical" evidence="21">
    <location>
        <begin position="187"/>
        <end position="212"/>
    </location>
</feature>
<evidence type="ECO:0000256" key="9">
    <source>
        <dbReference type="ARBA" id="ARBA00023128"/>
    </source>
</evidence>
<keyword evidence="5" id="KW-1000">Mitochondrion outer membrane</keyword>
<keyword evidence="15" id="KW-0966">Cell projection</keyword>
<keyword evidence="16" id="KW-0449">Lipoprotein</keyword>
<evidence type="ECO:0000256" key="12">
    <source>
        <dbReference type="ARBA" id="ARBA00023170"/>
    </source>
</evidence>
<evidence type="ECO:0000256" key="21">
    <source>
        <dbReference type="SAM" id="Phobius"/>
    </source>
</evidence>
<evidence type="ECO:0000256" key="5">
    <source>
        <dbReference type="ARBA" id="ARBA00022787"/>
    </source>
</evidence>
<dbReference type="InterPro" id="IPR000276">
    <property type="entry name" value="GPCR_Rhodpsn"/>
</dbReference>
<evidence type="ECO:0000256" key="10">
    <source>
        <dbReference type="ARBA" id="ARBA00023136"/>
    </source>
</evidence>
<keyword evidence="12 19" id="KW-0675">Receptor</keyword>
<keyword evidence="11" id="KW-0564">Palmitate</keyword>
<evidence type="ECO:0000256" key="1">
    <source>
        <dbReference type="ARBA" id="ARBA00004294"/>
    </source>
</evidence>
<dbReference type="GO" id="GO:0005741">
    <property type="term" value="C:mitochondrial outer membrane"/>
    <property type="evidence" value="ECO:0007669"/>
    <property type="project" value="UniProtKB-SubCell"/>
</dbReference>